<evidence type="ECO:0000313" key="2">
    <source>
        <dbReference type="Proteomes" id="UP000798662"/>
    </source>
</evidence>
<protein>
    <submittedName>
        <fullName evidence="1">Uncharacterized protein</fullName>
    </submittedName>
</protein>
<accession>A0ACC3BX92</accession>
<proteinExistence type="predicted"/>
<organism evidence="1 2">
    <name type="scientific">Pyropia yezoensis</name>
    <name type="common">Susabi-nori</name>
    <name type="synonym">Porphyra yezoensis</name>
    <dbReference type="NCBI Taxonomy" id="2788"/>
    <lineage>
        <taxon>Eukaryota</taxon>
        <taxon>Rhodophyta</taxon>
        <taxon>Bangiophyceae</taxon>
        <taxon>Bangiales</taxon>
        <taxon>Bangiaceae</taxon>
        <taxon>Pyropia</taxon>
    </lineage>
</organism>
<evidence type="ECO:0000313" key="1">
    <source>
        <dbReference type="EMBL" id="KAK1862203.1"/>
    </source>
</evidence>
<dbReference type="Proteomes" id="UP000798662">
    <property type="component" value="Chromosome 1"/>
</dbReference>
<name>A0ACC3BX92_PYRYE</name>
<dbReference type="EMBL" id="CM020618">
    <property type="protein sequence ID" value="KAK1862203.1"/>
    <property type="molecule type" value="Genomic_DNA"/>
</dbReference>
<reference evidence="1" key="1">
    <citation type="submission" date="2019-11" db="EMBL/GenBank/DDBJ databases">
        <title>Nori genome reveals adaptations in red seaweeds to the harsh intertidal environment.</title>
        <authorList>
            <person name="Wang D."/>
            <person name="Mao Y."/>
        </authorList>
    </citation>
    <scope>NUCLEOTIDE SEQUENCE</scope>
    <source>
        <tissue evidence="1">Gametophyte</tissue>
    </source>
</reference>
<gene>
    <name evidence="1" type="ORF">I4F81_004778</name>
</gene>
<sequence length="437" mass="47273">MRRPRPVVVDGLVRAFVLRLPSAAVRPAQPASGLPLLNRVPPVTRDVVVRALAFGLKAVDNRLLRLQKSVDGISNVVGTSARKLDNFNVLAQSLTCAQGVTAAALAELQAASSGHGSRSPATAAGDGTPASIYREAEVEENAIARGQADRVKDLLLPELRKNLCNAADATSVYQTSSWHNRMPLRLTMQELSLSATDASAFLHSRVRFPSKSRSGRTIKTVSHYLKQAVSSFHTHIRQTAVKHFVDSLYKHSNHAMGKPHKAPNAKRARTILTKENALELLGTDGLLEEVAPWKAYINALVAVFNRVGAGDTFSETVTTAPVKRRPVCLLAHVALVMTKIVEHLKRVRGVPEEQSPGMNAGHRILWQQLLIELDGKFRQVKGPQRGLRLRDVDPAARAIVENDNEDEGGLANFGGDEAEGDDADKEDVGDARGAGGQ</sequence>
<comment type="caution">
    <text evidence="1">The sequence shown here is derived from an EMBL/GenBank/DDBJ whole genome shotgun (WGS) entry which is preliminary data.</text>
</comment>
<keyword evidence="2" id="KW-1185">Reference proteome</keyword>